<evidence type="ECO:0000256" key="5">
    <source>
        <dbReference type="SAM" id="MobiDB-lite"/>
    </source>
</evidence>
<comment type="catalytic activity">
    <reaction evidence="3 4">
        <text>N-[(R)-4-phosphopantothenoyl]-L-cysteine + H(+) = (R)-4'-phosphopantetheine + CO2</text>
        <dbReference type="Rhea" id="RHEA:16793"/>
        <dbReference type="ChEBI" id="CHEBI:15378"/>
        <dbReference type="ChEBI" id="CHEBI:16526"/>
        <dbReference type="ChEBI" id="CHEBI:59458"/>
        <dbReference type="ChEBI" id="CHEBI:61723"/>
        <dbReference type="EC" id="4.1.1.36"/>
    </reaction>
</comment>
<dbReference type="GO" id="GO:0071513">
    <property type="term" value="C:phosphopantothenoylcysteine decarboxylase complex"/>
    <property type="evidence" value="ECO:0007669"/>
    <property type="project" value="TreeGrafter"/>
</dbReference>
<keyword evidence="3" id="KW-0479">Metal-binding</keyword>
<dbReference type="EMBL" id="QJTF01000013">
    <property type="protein sequence ID" value="PYE87401.1"/>
    <property type="molecule type" value="Genomic_DNA"/>
</dbReference>
<dbReference type="PANTHER" id="PTHR14359">
    <property type="entry name" value="HOMO-OLIGOMERIC FLAVIN CONTAINING CYS DECARBOXYLASE FAMILY"/>
    <property type="match status" value="1"/>
</dbReference>
<dbReference type="InterPro" id="IPR003382">
    <property type="entry name" value="Flavoprotein"/>
</dbReference>
<accession>A0A318T583</accession>
<dbReference type="Pfam" id="PF02441">
    <property type="entry name" value="Flavoprotein"/>
    <property type="match status" value="1"/>
</dbReference>
<dbReference type="InterPro" id="IPR013321">
    <property type="entry name" value="Arc_rbn_hlx_hlx"/>
</dbReference>
<feature type="binding site" evidence="3">
    <location>
        <position position="418"/>
    </location>
    <ligand>
        <name>CTP</name>
        <dbReference type="ChEBI" id="CHEBI:37563"/>
    </ligand>
</feature>
<dbReference type="RefSeq" id="WP_110752298.1">
    <property type="nucleotide sequence ID" value="NZ_QJTF01000013.1"/>
</dbReference>
<evidence type="ECO:0000256" key="4">
    <source>
        <dbReference type="RuleBase" id="RU364078"/>
    </source>
</evidence>
<gene>
    <name evidence="3" type="primary">coaBC</name>
    <name evidence="9" type="ORF">C7477_11322</name>
</gene>
<name>A0A318T583_9HYPH</name>
<protein>
    <recommendedName>
        <fullName evidence="3">Coenzyme A biosynthesis bifunctional protein CoaBC</fullName>
    </recommendedName>
    <alternativeName>
        <fullName evidence="3">DNA/pantothenate metabolism flavoprotein</fullName>
    </alternativeName>
    <alternativeName>
        <fullName evidence="3">Phosphopantothenoylcysteine synthetase/decarboxylase</fullName>
        <shortName evidence="3">PPCS-PPCDC</shortName>
    </alternativeName>
    <domain>
        <recommendedName>
            <fullName evidence="3">Phosphopantothenoylcysteine decarboxylase</fullName>
            <shortName evidence="3">PPC decarboxylase</shortName>
            <shortName evidence="3">PPC-DC</shortName>
            <ecNumber evidence="3">4.1.1.36</ecNumber>
        </recommendedName>
        <alternativeName>
            <fullName evidence="3">CoaC</fullName>
        </alternativeName>
    </domain>
    <domain>
        <recommendedName>
            <fullName evidence="3">Phosphopantothenate--cysteine ligase</fullName>
            <ecNumber evidence="3">6.3.2.5</ecNumber>
        </recommendedName>
        <alternativeName>
            <fullName evidence="3">CoaB</fullName>
        </alternativeName>
        <alternativeName>
            <fullName evidence="3">Phosphopantothenoylcysteine synthetase</fullName>
            <shortName evidence="3">PPC synthetase</shortName>
            <shortName evidence="3">PPC-S</shortName>
        </alternativeName>
    </domain>
</protein>
<keyword evidence="3" id="KW-0460">Magnesium</keyword>
<keyword evidence="3 4" id="KW-0288">FMN</keyword>
<dbReference type="GO" id="GO:0004633">
    <property type="term" value="F:phosphopantothenoylcysteine decarboxylase activity"/>
    <property type="evidence" value="ECO:0007669"/>
    <property type="project" value="UniProtKB-UniRule"/>
</dbReference>
<dbReference type="Pfam" id="PF22513">
    <property type="entry name" value="FitA-like_RHH"/>
    <property type="match status" value="1"/>
</dbReference>
<evidence type="ECO:0000313" key="9">
    <source>
        <dbReference type="EMBL" id="PYE87401.1"/>
    </source>
</evidence>
<feature type="binding site" evidence="3">
    <location>
        <position position="400"/>
    </location>
    <ligand>
        <name>CTP</name>
        <dbReference type="ChEBI" id="CHEBI:37563"/>
    </ligand>
</feature>
<dbReference type="InterPro" id="IPR005252">
    <property type="entry name" value="CoaBC"/>
</dbReference>
<dbReference type="GO" id="GO:0015941">
    <property type="term" value="P:pantothenate catabolic process"/>
    <property type="evidence" value="ECO:0007669"/>
    <property type="project" value="InterPro"/>
</dbReference>
<dbReference type="HAMAP" id="MF_02225">
    <property type="entry name" value="CoaBC"/>
    <property type="match status" value="1"/>
</dbReference>
<keyword evidence="2 3" id="KW-0456">Lyase</keyword>
<dbReference type="GO" id="GO:0006355">
    <property type="term" value="P:regulation of DNA-templated transcription"/>
    <property type="evidence" value="ECO:0007669"/>
    <property type="project" value="InterPro"/>
</dbReference>
<evidence type="ECO:0000256" key="2">
    <source>
        <dbReference type="ARBA" id="ARBA00023239"/>
    </source>
</evidence>
<dbReference type="EC" id="6.3.2.5" evidence="3"/>
<evidence type="ECO:0000259" key="7">
    <source>
        <dbReference type="Pfam" id="PF04127"/>
    </source>
</evidence>
<dbReference type="OrthoDB" id="9802554at2"/>
<comment type="catalytic activity">
    <reaction evidence="3 4">
        <text>(R)-4'-phosphopantothenate + L-cysteine + CTP = N-[(R)-4-phosphopantothenoyl]-L-cysteine + CMP + diphosphate + H(+)</text>
        <dbReference type="Rhea" id="RHEA:19397"/>
        <dbReference type="ChEBI" id="CHEBI:10986"/>
        <dbReference type="ChEBI" id="CHEBI:15378"/>
        <dbReference type="ChEBI" id="CHEBI:33019"/>
        <dbReference type="ChEBI" id="CHEBI:35235"/>
        <dbReference type="ChEBI" id="CHEBI:37563"/>
        <dbReference type="ChEBI" id="CHEBI:59458"/>
        <dbReference type="ChEBI" id="CHEBI:60377"/>
        <dbReference type="EC" id="6.3.2.5"/>
    </reaction>
</comment>
<keyword evidence="3" id="KW-0511">Multifunctional enzyme</keyword>
<feature type="region of interest" description="Phosphopantothenate--cysteine ligase" evidence="3">
    <location>
        <begin position="266"/>
        <end position="492"/>
    </location>
</feature>
<dbReference type="InterPro" id="IPR010985">
    <property type="entry name" value="Ribbon_hlx_hlx"/>
</dbReference>
<evidence type="ECO:0000256" key="1">
    <source>
        <dbReference type="ARBA" id="ARBA00022793"/>
    </source>
</evidence>
<comment type="similarity">
    <text evidence="3 4">In the N-terminal section; belongs to the HFCD (homo-oligomeric flavin containing Cys decarboxylase) superfamily.</text>
</comment>
<feature type="binding site" evidence="3">
    <location>
        <begin position="381"/>
        <end position="384"/>
    </location>
    <ligand>
        <name>CTP</name>
        <dbReference type="ChEBI" id="CHEBI:37563"/>
    </ligand>
</feature>
<comment type="caution">
    <text evidence="9">The sequence shown here is derived from an EMBL/GenBank/DDBJ whole genome shotgun (WGS) entry which is preliminary data.</text>
</comment>
<dbReference type="InterPro" id="IPR036551">
    <property type="entry name" value="Flavin_trans-like"/>
</dbReference>
<comment type="pathway">
    <text evidence="3 4">Cofactor biosynthesis; coenzyme A biosynthesis; CoA from (R)-pantothenate: step 2/5.</text>
</comment>
<evidence type="ECO:0000313" key="10">
    <source>
        <dbReference type="Proteomes" id="UP000247454"/>
    </source>
</evidence>
<keyword evidence="3 4" id="KW-0436">Ligase</keyword>
<sequence length="492" mass="52421">MASITIRNLDDAAKERLRQRAARNGRSMEEEARVLLSHLELPASGEKEETSTLMPPSPRLRGEGKGEGHSPPGQTLAGKRLLLIIGGGIAAYKCLDLIRRLRERGASVRPIMTKAAQEFVTPLSVGALAADHVFTDLFSREDEQDVGHIRLSREADLIVAAPATADLMAKMANGLADDLATAVLLATTAPVLIAPAMNPLMWDHPATRRNRATLARDGIRFVGPNGGEMAESREAGIGRMAEPLEIVASIEAFFKSAYLPLAGKTIIVTSGPTVEPIDPVRYIANRSSGKQGHAIAAALARLGATVRLVSGPVSIPDPEGVSLIHVETAQQMKSAVESLLPADAAVMVAAVADWRVESEWAQKLKKSPGGAPPTLRMVENPDILAGVGHHAKRPRLVVGFAAETQDLLANAKRKLERKGADWIVANDVSHTSGVMGGDRNTVRIVSKRGVEDWPDMSKEEVASRLAEKIAEALSPPSALPGISPVSSRHPRA</sequence>
<dbReference type="UniPathway" id="UPA00241">
    <property type="reaction ID" value="UER00353"/>
</dbReference>
<dbReference type="PANTHER" id="PTHR14359:SF6">
    <property type="entry name" value="PHOSPHOPANTOTHENOYLCYSTEINE DECARBOXYLASE"/>
    <property type="match status" value="1"/>
</dbReference>
<dbReference type="SUPFAM" id="SSF47598">
    <property type="entry name" value="Ribbon-helix-helix"/>
    <property type="match status" value="1"/>
</dbReference>
<dbReference type="GO" id="GO:0004632">
    <property type="term" value="F:phosphopantothenate--cysteine ligase activity"/>
    <property type="evidence" value="ECO:0007669"/>
    <property type="project" value="UniProtKB-UniRule"/>
</dbReference>
<dbReference type="AlphaFoldDB" id="A0A318T583"/>
<dbReference type="Pfam" id="PF04127">
    <property type="entry name" value="DFP"/>
    <property type="match status" value="1"/>
</dbReference>
<evidence type="ECO:0000256" key="3">
    <source>
        <dbReference type="HAMAP-Rule" id="MF_02225"/>
    </source>
</evidence>
<comment type="cofactor">
    <cofactor evidence="3">
        <name>Mg(2+)</name>
        <dbReference type="ChEBI" id="CHEBI:18420"/>
    </cofactor>
</comment>
<comment type="pathway">
    <text evidence="3 4">Cofactor biosynthesis; coenzyme A biosynthesis; CoA from (R)-pantothenate: step 3/5.</text>
</comment>
<comment type="caution">
    <text evidence="3">Lacks conserved residue(s) required for the propagation of feature annotation.</text>
</comment>
<dbReference type="SUPFAM" id="SSF102645">
    <property type="entry name" value="CoaB-like"/>
    <property type="match status" value="1"/>
</dbReference>
<feature type="binding site" evidence="3">
    <location>
        <position position="414"/>
    </location>
    <ligand>
        <name>CTP</name>
        <dbReference type="ChEBI" id="CHEBI:37563"/>
    </ligand>
</feature>
<dbReference type="Gene3D" id="3.40.50.10300">
    <property type="entry name" value="CoaB-like"/>
    <property type="match status" value="1"/>
</dbReference>
<organism evidence="9 10">
    <name type="scientific">Phyllobacterium leguminum</name>
    <dbReference type="NCBI Taxonomy" id="314237"/>
    <lineage>
        <taxon>Bacteria</taxon>
        <taxon>Pseudomonadati</taxon>
        <taxon>Pseudomonadota</taxon>
        <taxon>Alphaproteobacteria</taxon>
        <taxon>Hyphomicrobiales</taxon>
        <taxon>Phyllobacteriaceae</taxon>
        <taxon>Phyllobacterium</taxon>
    </lineage>
</organism>
<feature type="binding site" evidence="3">
    <location>
        <position position="363"/>
    </location>
    <ligand>
        <name>CTP</name>
        <dbReference type="ChEBI" id="CHEBI:37563"/>
    </ligand>
</feature>
<keyword evidence="1 3" id="KW-0210">Decarboxylase</keyword>
<feature type="binding site" evidence="3">
    <location>
        <position position="353"/>
    </location>
    <ligand>
        <name>CTP</name>
        <dbReference type="ChEBI" id="CHEBI:37563"/>
    </ligand>
</feature>
<keyword evidence="3 4" id="KW-0285">Flavoprotein</keyword>
<comment type="function">
    <text evidence="3">Catalyzes two sequential steps in the biosynthesis of coenzyme A. In the first step cysteine is conjugated to 4'-phosphopantothenate to form 4-phosphopantothenoylcysteine. In the second step the latter compound is decarboxylated to form 4'-phosphopantotheine.</text>
</comment>
<keyword evidence="10" id="KW-1185">Reference proteome</keyword>
<evidence type="ECO:0000259" key="6">
    <source>
        <dbReference type="Pfam" id="PF02441"/>
    </source>
</evidence>
<comment type="function">
    <text evidence="4">Catalyzes two steps in the biosynthesis of coenzyme A. In the first step cysteine is conjugated to 4'-phosphopantothenate to form 4-phosphopantothenoylcysteine, in the latter compound is decarboxylated to form 4'-phosphopantotheine.</text>
</comment>
<feature type="domain" description="Flavoprotein" evidence="6">
    <location>
        <begin position="79"/>
        <end position="250"/>
    </location>
</feature>
<dbReference type="Gene3D" id="1.10.1220.10">
    <property type="entry name" value="Met repressor-like"/>
    <property type="match status" value="1"/>
</dbReference>
<dbReference type="GO" id="GO:0015937">
    <property type="term" value="P:coenzyme A biosynthetic process"/>
    <property type="evidence" value="ECO:0007669"/>
    <property type="project" value="UniProtKB-UniRule"/>
</dbReference>
<dbReference type="Gene3D" id="3.40.50.1950">
    <property type="entry name" value="Flavin prenyltransferase-like"/>
    <property type="match status" value="1"/>
</dbReference>
<feature type="region of interest" description="Phosphopantothenoylcysteine decarboxylase" evidence="3">
    <location>
        <begin position="1"/>
        <end position="265"/>
    </location>
</feature>
<dbReference type="EC" id="4.1.1.36" evidence="3"/>
<feature type="domain" description="Antitoxin FitA-like ribbon-helix-helix" evidence="8">
    <location>
        <begin position="2"/>
        <end position="37"/>
    </location>
</feature>
<dbReference type="GO" id="GO:0010181">
    <property type="term" value="F:FMN binding"/>
    <property type="evidence" value="ECO:0007669"/>
    <property type="project" value="UniProtKB-UniRule"/>
</dbReference>
<feature type="domain" description="DNA/pantothenate metabolism flavoprotein C-terminal" evidence="7">
    <location>
        <begin position="261"/>
        <end position="471"/>
    </location>
</feature>
<feature type="region of interest" description="Disordered" evidence="5">
    <location>
        <begin position="473"/>
        <end position="492"/>
    </location>
</feature>
<proteinExistence type="inferred from homology"/>
<reference evidence="9 10" key="1">
    <citation type="submission" date="2018-06" db="EMBL/GenBank/DDBJ databases">
        <title>Genomic Encyclopedia of Type Strains, Phase III (KMG-III): the genomes of soil and plant-associated and newly described type strains.</title>
        <authorList>
            <person name="Whitman W."/>
        </authorList>
    </citation>
    <scope>NUCLEOTIDE SEQUENCE [LARGE SCALE GENOMIC DNA]</scope>
    <source>
        <strain evidence="9 10">ORS 1419</strain>
    </source>
</reference>
<comment type="similarity">
    <text evidence="3 4">In the C-terminal section; belongs to the PPC synthetase family.</text>
</comment>
<feature type="region of interest" description="Disordered" evidence="5">
    <location>
        <begin position="39"/>
        <end position="73"/>
    </location>
</feature>
<evidence type="ECO:0000259" key="8">
    <source>
        <dbReference type="Pfam" id="PF22513"/>
    </source>
</evidence>
<dbReference type="InterPro" id="IPR035929">
    <property type="entry name" value="CoaB-like_sf"/>
</dbReference>
<dbReference type="SUPFAM" id="SSF52507">
    <property type="entry name" value="Homo-oligomeric flavin-containing Cys decarboxylases, HFCD"/>
    <property type="match status" value="1"/>
</dbReference>
<dbReference type="GO" id="GO:0046872">
    <property type="term" value="F:metal ion binding"/>
    <property type="evidence" value="ECO:0007669"/>
    <property type="project" value="UniProtKB-KW"/>
</dbReference>
<dbReference type="Proteomes" id="UP000247454">
    <property type="component" value="Unassembled WGS sequence"/>
</dbReference>
<dbReference type="InterPro" id="IPR053853">
    <property type="entry name" value="FitA-like_RHH"/>
</dbReference>
<comment type="cofactor">
    <cofactor evidence="3">
        <name>FMN</name>
        <dbReference type="ChEBI" id="CHEBI:58210"/>
    </cofactor>
    <text evidence="3">Binds 1 FMN per subunit.</text>
</comment>
<dbReference type="InterPro" id="IPR007085">
    <property type="entry name" value="DNA/pantothenate-metab_flavo_C"/>
</dbReference>
<dbReference type="NCBIfam" id="TIGR00521">
    <property type="entry name" value="coaBC_dfp"/>
    <property type="match status" value="1"/>
</dbReference>